<evidence type="ECO:0000259" key="4">
    <source>
        <dbReference type="Pfam" id="PF00135"/>
    </source>
</evidence>
<dbReference type="Pfam" id="PF00135">
    <property type="entry name" value="COesterase"/>
    <property type="match status" value="1"/>
</dbReference>
<evidence type="ECO:0000256" key="2">
    <source>
        <dbReference type="ARBA" id="ARBA00022801"/>
    </source>
</evidence>
<proteinExistence type="inferred from homology"/>
<dbReference type="PANTHER" id="PTHR11559">
    <property type="entry name" value="CARBOXYLESTERASE"/>
    <property type="match status" value="1"/>
</dbReference>
<comment type="similarity">
    <text evidence="1 3">Belongs to the type-B carboxylesterase/lipase family.</text>
</comment>
<organism evidence="5 6">
    <name type="scientific">Cytospora mali</name>
    <name type="common">Apple Valsa canker fungus</name>
    <name type="synonym">Valsa mali</name>
    <dbReference type="NCBI Taxonomy" id="578113"/>
    <lineage>
        <taxon>Eukaryota</taxon>
        <taxon>Fungi</taxon>
        <taxon>Dikarya</taxon>
        <taxon>Ascomycota</taxon>
        <taxon>Pezizomycotina</taxon>
        <taxon>Sordariomycetes</taxon>
        <taxon>Sordariomycetidae</taxon>
        <taxon>Diaporthales</taxon>
        <taxon>Cytosporaceae</taxon>
        <taxon>Cytospora</taxon>
    </lineage>
</organism>
<dbReference type="Gene3D" id="3.40.50.1820">
    <property type="entry name" value="alpha/beta hydrolase"/>
    <property type="match status" value="1"/>
</dbReference>
<evidence type="ECO:0000256" key="3">
    <source>
        <dbReference type="RuleBase" id="RU361235"/>
    </source>
</evidence>
<protein>
    <recommendedName>
        <fullName evidence="3">Carboxylic ester hydrolase</fullName>
        <ecNumber evidence="3">3.1.1.-</ecNumber>
    </recommendedName>
</protein>
<dbReference type="GO" id="GO:0016787">
    <property type="term" value="F:hydrolase activity"/>
    <property type="evidence" value="ECO:0007669"/>
    <property type="project" value="UniProtKB-KW"/>
</dbReference>
<evidence type="ECO:0000313" key="5">
    <source>
        <dbReference type="EMBL" id="KUI71927.1"/>
    </source>
</evidence>
<keyword evidence="6" id="KW-1185">Reference proteome</keyword>
<keyword evidence="2 3" id="KW-0378">Hydrolase</keyword>
<dbReference type="InterPro" id="IPR019819">
    <property type="entry name" value="Carboxylesterase_B_CS"/>
</dbReference>
<dbReference type="EMBL" id="CM003105">
    <property type="protein sequence ID" value="KUI71927.1"/>
    <property type="molecule type" value="Genomic_DNA"/>
</dbReference>
<dbReference type="EC" id="3.1.1.-" evidence="3"/>
<dbReference type="InterPro" id="IPR002018">
    <property type="entry name" value="CarbesteraseB"/>
</dbReference>
<name>A0A194W6Q7_CYTMA</name>
<dbReference type="AlphaFoldDB" id="A0A194W6Q7"/>
<sequence>MSTESQRTLRSVCTASGSIITCIDRPEGYNFTKSGLGNEDCLFLSVFARPGARGLPVMVWIHGGGYGTGQGNNEFWELLNTNTNDFILVLIQYRLGAFGFLSSKDMVSHGGTPNAGLYDIHFSLEWVQNHIEAFGGDNQRVTISGESAGAGAVMLMIMADGGGEGTSLFTNAIVASPYLPMQWNYDGLEPTQAYYRLAKEVECSDEEGRSFPDQAVFECLLTMDSSTLQNASAHISGGPGGLYGQWAFLPVTDGAFLRERPSAQLASRKVNGLRTLSGNVKNNANEGAGFVPQNITDASDFDEYLRILFPLMSSRDLDRLDKAYRIPPQIPGPLFSTLGSVGPTALNQSEYAIGQQQRANNLYAETTLVCPSYWLASAYSGSSSNDRGKTFAKQAWKYQFSVPPSEHGADLDAYQAFNRETLGEGTMNMAARKAVQLAWGRFIIYDDPTLPAGVVKSLTTTSNGSSTGDEIYEMMTGAWPIWLDTSVEDGGYQMLNINLTGGTPETLSYTFRDGTIVNLTQMTEPGLKASFQIVDAFFWEAGRGRRCELWKDLGASVPE</sequence>
<gene>
    <name evidence="5" type="ORF">VM1G_07898</name>
</gene>
<feature type="domain" description="Carboxylesterase type B" evidence="4">
    <location>
        <begin position="14"/>
        <end position="385"/>
    </location>
</feature>
<dbReference type="PROSITE" id="PS00122">
    <property type="entry name" value="CARBOXYLESTERASE_B_1"/>
    <property type="match status" value="1"/>
</dbReference>
<evidence type="ECO:0000256" key="1">
    <source>
        <dbReference type="ARBA" id="ARBA00005964"/>
    </source>
</evidence>
<accession>A0A194W6Q7</accession>
<dbReference type="Proteomes" id="UP000078559">
    <property type="component" value="Chromosome 8"/>
</dbReference>
<dbReference type="PROSITE" id="PS00941">
    <property type="entry name" value="CARBOXYLESTERASE_B_2"/>
    <property type="match status" value="1"/>
</dbReference>
<dbReference type="InterPro" id="IPR029058">
    <property type="entry name" value="AB_hydrolase_fold"/>
</dbReference>
<reference evidence="5" key="1">
    <citation type="submission" date="2014-12" db="EMBL/GenBank/DDBJ databases">
        <title>Genome Sequence of Valsa Canker Pathogens Uncovers a Specific Adaption of Colonization on Woody Bark.</title>
        <authorList>
            <person name="Yin Z."/>
            <person name="Liu H."/>
            <person name="Gao X."/>
            <person name="Li Z."/>
            <person name="Song N."/>
            <person name="Ke X."/>
            <person name="Dai Q."/>
            <person name="Wu Y."/>
            <person name="Sun Y."/>
            <person name="Xu J.-R."/>
            <person name="Kang Z.K."/>
            <person name="Wang L."/>
            <person name="Huang L."/>
        </authorList>
    </citation>
    <scope>NUCLEOTIDE SEQUENCE [LARGE SCALE GENOMIC DNA]</scope>
    <source>
        <strain evidence="5">03-8</strain>
    </source>
</reference>
<dbReference type="OrthoDB" id="408631at2759"/>
<dbReference type="InterPro" id="IPR019826">
    <property type="entry name" value="Carboxylesterase_B_AS"/>
</dbReference>
<dbReference type="InterPro" id="IPR050309">
    <property type="entry name" value="Type-B_Carboxylest/Lipase"/>
</dbReference>
<evidence type="ECO:0000313" key="6">
    <source>
        <dbReference type="Proteomes" id="UP000078559"/>
    </source>
</evidence>
<dbReference type="SMR" id="A0A194W6Q7"/>
<dbReference type="SUPFAM" id="SSF53474">
    <property type="entry name" value="alpha/beta-Hydrolases"/>
    <property type="match status" value="1"/>
</dbReference>